<dbReference type="PANTHER" id="PTHR43798:SF33">
    <property type="entry name" value="HYDROLASE, PUTATIVE (AFU_ORTHOLOGUE AFUA_2G14860)-RELATED"/>
    <property type="match status" value="1"/>
</dbReference>
<dbReference type="InterPro" id="IPR029058">
    <property type="entry name" value="AB_hydrolase_fold"/>
</dbReference>
<keyword evidence="2" id="KW-0378">Hydrolase</keyword>
<evidence type="ECO:0000259" key="1">
    <source>
        <dbReference type="Pfam" id="PF00561"/>
    </source>
</evidence>
<dbReference type="AlphaFoldDB" id="A0A2S5A703"/>
<dbReference type="SUPFAM" id="SSF53474">
    <property type="entry name" value="alpha/beta-Hydrolases"/>
    <property type="match status" value="1"/>
</dbReference>
<feature type="domain" description="AB hydrolase-1" evidence="1">
    <location>
        <begin position="183"/>
        <end position="236"/>
    </location>
</feature>
<dbReference type="OrthoDB" id="9801162at2"/>
<dbReference type="Proteomes" id="UP000236893">
    <property type="component" value="Unassembled WGS sequence"/>
</dbReference>
<dbReference type="RefSeq" id="WP_103787555.1">
    <property type="nucleotide sequence ID" value="NZ_PQVF01000002.1"/>
</dbReference>
<feature type="domain" description="AB hydrolase-1" evidence="1">
    <location>
        <begin position="21"/>
        <end position="125"/>
    </location>
</feature>
<keyword evidence="3" id="KW-1185">Reference proteome</keyword>
<dbReference type="GO" id="GO:0016020">
    <property type="term" value="C:membrane"/>
    <property type="evidence" value="ECO:0007669"/>
    <property type="project" value="TreeGrafter"/>
</dbReference>
<dbReference type="EMBL" id="PQVF01000002">
    <property type="protein sequence ID" value="POY38325.1"/>
    <property type="molecule type" value="Genomic_DNA"/>
</dbReference>
<comment type="caution">
    <text evidence="2">The sequence shown here is derived from an EMBL/GenBank/DDBJ whole genome shotgun (WGS) entry which is preliminary data.</text>
</comment>
<evidence type="ECO:0000313" key="3">
    <source>
        <dbReference type="Proteomes" id="UP000236893"/>
    </source>
</evidence>
<name>A0A2S5A703_9SPHI</name>
<sequence>MSYQLREEDGFKYIDEGNGDVLILLHGLMGALSNWEPVVDRFSKDYRVIIPVLPLYDMPLLTTGVKTLSKFLHKFVEHLKLDYFTLMGNSLGGHVALIYVINHPEHIHSLVLTGSSGLYENAMGASFPRRESYDYIKEKVAYTFYDPAIATKELVDDVFSTVNDRNRVIRILAMAKSAIRHNMEKDLNKINVPVSLIWGKNDKITPPDVAEEFHRLLPNSELNWIDKCGHAPMMEQPGEFNQYLDKFLQKVYPNGTTK</sequence>
<gene>
    <name evidence="2" type="ORF">C3K47_02700</name>
</gene>
<dbReference type="InterPro" id="IPR050266">
    <property type="entry name" value="AB_hydrolase_sf"/>
</dbReference>
<dbReference type="GO" id="GO:0016787">
    <property type="term" value="F:hydrolase activity"/>
    <property type="evidence" value="ECO:0007669"/>
    <property type="project" value="UniProtKB-KW"/>
</dbReference>
<protein>
    <submittedName>
        <fullName evidence="2">Alpha/beta hydrolase</fullName>
    </submittedName>
</protein>
<dbReference type="Gene3D" id="3.40.50.1820">
    <property type="entry name" value="alpha/beta hydrolase"/>
    <property type="match status" value="1"/>
</dbReference>
<reference evidence="2 3" key="1">
    <citation type="submission" date="2018-01" db="EMBL/GenBank/DDBJ databases">
        <authorList>
            <person name="Gaut B.S."/>
            <person name="Morton B.R."/>
            <person name="Clegg M.T."/>
            <person name="Duvall M.R."/>
        </authorList>
    </citation>
    <scope>NUCLEOTIDE SEQUENCE [LARGE SCALE GENOMIC DNA]</scope>
    <source>
        <strain evidence="2 3">HR-AV</strain>
    </source>
</reference>
<proteinExistence type="predicted"/>
<organism evidence="2 3">
    <name type="scientific">Solitalea longa</name>
    <dbReference type="NCBI Taxonomy" id="2079460"/>
    <lineage>
        <taxon>Bacteria</taxon>
        <taxon>Pseudomonadati</taxon>
        <taxon>Bacteroidota</taxon>
        <taxon>Sphingobacteriia</taxon>
        <taxon>Sphingobacteriales</taxon>
        <taxon>Sphingobacteriaceae</taxon>
        <taxon>Solitalea</taxon>
    </lineage>
</organism>
<evidence type="ECO:0000313" key="2">
    <source>
        <dbReference type="EMBL" id="POY38325.1"/>
    </source>
</evidence>
<dbReference type="PANTHER" id="PTHR43798">
    <property type="entry name" value="MONOACYLGLYCEROL LIPASE"/>
    <property type="match status" value="1"/>
</dbReference>
<dbReference type="Pfam" id="PF00561">
    <property type="entry name" value="Abhydrolase_1"/>
    <property type="match status" value="2"/>
</dbReference>
<dbReference type="InterPro" id="IPR000073">
    <property type="entry name" value="AB_hydrolase_1"/>
</dbReference>
<dbReference type="PRINTS" id="PR00111">
    <property type="entry name" value="ABHYDROLASE"/>
</dbReference>
<accession>A0A2S5A703</accession>